<feature type="repeat" description="WD" evidence="3">
    <location>
        <begin position="70"/>
        <end position="104"/>
    </location>
</feature>
<dbReference type="Pfam" id="PF00400">
    <property type="entry name" value="WD40"/>
    <property type="match status" value="4"/>
</dbReference>
<reference evidence="5 6" key="1">
    <citation type="submission" date="2014-06" db="EMBL/GenBank/DDBJ databases">
        <authorList>
            <consortium name="DOE Joint Genome Institute"/>
            <person name="Kuo A."/>
            <person name="Kohler A."/>
            <person name="Nagy L.G."/>
            <person name="Floudas D."/>
            <person name="Copeland A."/>
            <person name="Barry K.W."/>
            <person name="Cichocki N."/>
            <person name="Veneault-Fourrey C."/>
            <person name="LaButti K."/>
            <person name="Lindquist E.A."/>
            <person name="Lipzen A."/>
            <person name="Lundell T."/>
            <person name="Morin E."/>
            <person name="Murat C."/>
            <person name="Sun H."/>
            <person name="Tunlid A."/>
            <person name="Henrissat B."/>
            <person name="Grigoriev I.V."/>
            <person name="Hibbett D.S."/>
            <person name="Martin F."/>
            <person name="Nordberg H.P."/>
            <person name="Cantor M.N."/>
            <person name="Hua S.X."/>
        </authorList>
    </citation>
    <scope>NUCLEOTIDE SEQUENCE [LARGE SCALE GENOMIC DNA]</scope>
    <source>
        <strain evidence="5 6">ATCC 200175</strain>
    </source>
</reference>
<proteinExistence type="predicted"/>
<evidence type="ECO:0000313" key="6">
    <source>
        <dbReference type="Proteomes" id="UP000053647"/>
    </source>
</evidence>
<feature type="compositionally biased region" description="Polar residues" evidence="4">
    <location>
        <begin position="348"/>
        <end position="363"/>
    </location>
</feature>
<sequence>MSTTSQKSVDVTAKPLTTIPGHEDTVLGIAYLPGGNRLVSWSFDKTVRIWDVDNGEQEGTSMKHEGSARVKGLAVTRDGKRILSGGDDKRVRLWDVETHDAIRESGNYMDSIEVTALSPDDRLAAIGDVKGRIVIAEMKEGGEIKHLVQAGSLSSESQHTFPSVFSVCFSPNGEKLACAVRSAEGTSYTVQPLQHESSVWVVAFSPSGEFMATGGSSEKVSIWRVPWWVNEQKQVIISFTYLPTPSLTVLIKRFWKSPVPTAAGRLTNQVKEMKKDVGSLKPQEHQTHRRCNIFSHLQEQNDQLRRQLDDLVIANQKREVERERLEKEVKALRSSGYKSHIPQDPHAHTSSSTPEVCLSSSLLEPQALHPTGGHPLLSSLAPSNSSPVEVEERAKGEKRTKAEKKRARGEQRRN</sequence>
<dbReference type="PRINTS" id="PR00320">
    <property type="entry name" value="GPROTEINBRPT"/>
</dbReference>
<dbReference type="InterPro" id="IPR001680">
    <property type="entry name" value="WD40_rpt"/>
</dbReference>
<organism evidence="5 6">
    <name type="scientific">Paxillus involutus ATCC 200175</name>
    <dbReference type="NCBI Taxonomy" id="664439"/>
    <lineage>
        <taxon>Eukaryota</taxon>
        <taxon>Fungi</taxon>
        <taxon>Dikarya</taxon>
        <taxon>Basidiomycota</taxon>
        <taxon>Agaricomycotina</taxon>
        <taxon>Agaricomycetes</taxon>
        <taxon>Agaricomycetidae</taxon>
        <taxon>Boletales</taxon>
        <taxon>Paxilineae</taxon>
        <taxon>Paxillaceae</taxon>
        <taxon>Paxillus</taxon>
    </lineage>
</organism>
<evidence type="ECO:0000256" key="4">
    <source>
        <dbReference type="SAM" id="MobiDB-lite"/>
    </source>
</evidence>
<dbReference type="PROSITE" id="PS50082">
    <property type="entry name" value="WD_REPEATS_2"/>
    <property type="match status" value="3"/>
</dbReference>
<dbReference type="PANTHER" id="PTHR19879:SF9">
    <property type="entry name" value="TRANSCRIPTION INITIATION FACTOR TFIID SUBUNIT 5"/>
    <property type="match status" value="1"/>
</dbReference>
<dbReference type="InterPro" id="IPR015943">
    <property type="entry name" value="WD40/YVTN_repeat-like_dom_sf"/>
</dbReference>
<feature type="compositionally biased region" description="Low complexity" evidence="4">
    <location>
        <begin position="375"/>
        <end position="387"/>
    </location>
</feature>
<protein>
    <recommendedName>
        <fullName evidence="7">WD40 repeat-like protein</fullName>
    </recommendedName>
</protein>
<dbReference type="PROSITE" id="PS00678">
    <property type="entry name" value="WD_REPEATS_1"/>
    <property type="match status" value="1"/>
</dbReference>
<reference evidence="6" key="2">
    <citation type="submission" date="2015-01" db="EMBL/GenBank/DDBJ databases">
        <title>Evolutionary Origins and Diversification of the Mycorrhizal Mutualists.</title>
        <authorList>
            <consortium name="DOE Joint Genome Institute"/>
            <consortium name="Mycorrhizal Genomics Consortium"/>
            <person name="Kohler A."/>
            <person name="Kuo A."/>
            <person name="Nagy L.G."/>
            <person name="Floudas D."/>
            <person name="Copeland A."/>
            <person name="Barry K.W."/>
            <person name="Cichocki N."/>
            <person name="Veneault-Fourrey C."/>
            <person name="LaButti K."/>
            <person name="Lindquist E.A."/>
            <person name="Lipzen A."/>
            <person name="Lundell T."/>
            <person name="Morin E."/>
            <person name="Murat C."/>
            <person name="Riley R."/>
            <person name="Ohm R."/>
            <person name="Sun H."/>
            <person name="Tunlid A."/>
            <person name="Henrissat B."/>
            <person name="Grigoriev I.V."/>
            <person name="Hibbett D.S."/>
            <person name="Martin F."/>
        </authorList>
    </citation>
    <scope>NUCLEOTIDE SEQUENCE [LARGE SCALE GENOMIC DNA]</scope>
    <source>
        <strain evidence="6">ATCC 200175</strain>
    </source>
</reference>
<feature type="repeat" description="WD" evidence="3">
    <location>
        <begin position="192"/>
        <end position="225"/>
    </location>
</feature>
<dbReference type="PANTHER" id="PTHR19879">
    <property type="entry name" value="TRANSCRIPTION INITIATION FACTOR TFIID"/>
    <property type="match status" value="1"/>
</dbReference>
<dbReference type="AlphaFoldDB" id="A0A0C9TMD8"/>
<keyword evidence="1 3" id="KW-0853">WD repeat</keyword>
<name>A0A0C9TMD8_PAXIN</name>
<accession>A0A0C9TMD8</accession>
<dbReference type="InterPro" id="IPR020472">
    <property type="entry name" value="WD40_PAC1"/>
</dbReference>
<feature type="compositionally biased region" description="Basic and acidic residues" evidence="4">
    <location>
        <begin position="390"/>
        <end position="400"/>
    </location>
</feature>
<feature type="region of interest" description="Disordered" evidence="4">
    <location>
        <begin position="331"/>
        <end position="414"/>
    </location>
</feature>
<dbReference type="InterPro" id="IPR036322">
    <property type="entry name" value="WD40_repeat_dom_sf"/>
</dbReference>
<dbReference type="Proteomes" id="UP000053647">
    <property type="component" value="Unassembled WGS sequence"/>
</dbReference>
<evidence type="ECO:0000313" key="5">
    <source>
        <dbReference type="EMBL" id="KIJ08957.1"/>
    </source>
</evidence>
<dbReference type="SUPFAM" id="SSF50978">
    <property type="entry name" value="WD40 repeat-like"/>
    <property type="match status" value="1"/>
</dbReference>
<evidence type="ECO:0000256" key="1">
    <source>
        <dbReference type="ARBA" id="ARBA00022574"/>
    </source>
</evidence>
<gene>
    <name evidence="5" type="ORF">PAXINDRAFT_17942</name>
</gene>
<dbReference type="Gene3D" id="2.130.10.10">
    <property type="entry name" value="YVTN repeat-like/Quinoprotein amine dehydrogenase"/>
    <property type="match status" value="2"/>
</dbReference>
<evidence type="ECO:0008006" key="7">
    <source>
        <dbReference type="Google" id="ProtNLM"/>
    </source>
</evidence>
<keyword evidence="6" id="KW-1185">Reference proteome</keyword>
<dbReference type="PROSITE" id="PS50294">
    <property type="entry name" value="WD_REPEATS_REGION"/>
    <property type="match status" value="3"/>
</dbReference>
<dbReference type="SMART" id="SM00320">
    <property type="entry name" value="WD40"/>
    <property type="match status" value="4"/>
</dbReference>
<dbReference type="OrthoDB" id="538223at2759"/>
<evidence type="ECO:0000256" key="3">
    <source>
        <dbReference type="PROSITE-ProRule" id="PRU00221"/>
    </source>
</evidence>
<evidence type="ECO:0000256" key="2">
    <source>
        <dbReference type="ARBA" id="ARBA00022737"/>
    </source>
</evidence>
<dbReference type="InterPro" id="IPR019775">
    <property type="entry name" value="WD40_repeat_CS"/>
</dbReference>
<keyword evidence="2" id="KW-0677">Repeat</keyword>
<dbReference type="EMBL" id="KN819529">
    <property type="protein sequence ID" value="KIJ08957.1"/>
    <property type="molecule type" value="Genomic_DNA"/>
</dbReference>
<dbReference type="HOGENOM" id="CLU_664106_0_0_1"/>
<feature type="repeat" description="WD" evidence="3">
    <location>
        <begin position="19"/>
        <end position="60"/>
    </location>
</feature>